<dbReference type="EMBL" id="SPAZ01000362">
    <property type="protein sequence ID" value="TQE15811.1"/>
    <property type="molecule type" value="Genomic_DNA"/>
</dbReference>
<dbReference type="Proteomes" id="UP000318720">
    <property type="component" value="Unassembled WGS sequence"/>
</dbReference>
<feature type="transmembrane region" description="Helical" evidence="2">
    <location>
        <begin position="83"/>
        <end position="104"/>
    </location>
</feature>
<reference evidence="3 4" key="1">
    <citation type="submission" date="2019-03" db="EMBL/GenBank/DDBJ databases">
        <title>Comparative genomic analyses of the sweetpotato soil rot pathogen, Streptomyces ipomoeae.</title>
        <authorList>
            <person name="Ruschel Soares N."/>
            <person name="Badger J.H."/>
            <person name="Huguet-Tapia J.C."/>
            <person name="Clark C.A."/>
            <person name="Pettis G.S."/>
        </authorList>
    </citation>
    <scope>NUCLEOTIDE SEQUENCE [LARGE SCALE GENOMIC DNA]</scope>
    <source>
        <strain evidence="3 4">88-35</strain>
    </source>
</reference>
<feature type="transmembrane region" description="Helical" evidence="2">
    <location>
        <begin position="277"/>
        <end position="302"/>
    </location>
</feature>
<keyword evidence="2" id="KW-1133">Transmembrane helix</keyword>
<organism evidence="3 4">
    <name type="scientific">Streptomyces ipomoeae</name>
    <dbReference type="NCBI Taxonomy" id="103232"/>
    <lineage>
        <taxon>Bacteria</taxon>
        <taxon>Bacillati</taxon>
        <taxon>Actinomycetota</taxon>
        <taxon>Actinomycetes</taxon>
        <taxon>Kitasatosporales</taxon>
        <taxon>Streptomycetaceae</taxon>
        <taxon>Streptomyces</taxon>
    </lineage>
</organism>
<accession>A0AAE8VTQ1</accession>
<feature type="region of interest" description="Disordered" evidence="1">
    <location>
        <begin position="1"/>
        <end position="42"/>
    </location>
</feature>
<evidence type="ECO:0000256" key="2">
    <source>
        <dbReference type="SAM" id="Phobius"/>
    </source>
</evidence>
<comment type="caution">
    <text evidence="3">The sequence shown here is derived from an EMBL/GenBank/DDBJ whole genome shotgun (WGS) entry which is preliminary data.</text>
</comment>
<feature type="compositionally biased region" description="Basic and acidic residues" evidence="1">
    <location>
        <begin position="370"/>
        <end position="389"/>
    </location>
</feature>
<feature type="region of interest" description="Disordered" evidence="1">
    <location>
        <begin position="361"/>
        <end position="408"/>
    </location>
</feature>
<feature type="transmembrane region" description="Helical" evidence="2">
    <location>
        <begin position="314"/>
        <end position="338"/>
    </location>
</feature>
<feature type="compositionally biased region" description="Basic and acidic residues" evidence="1">
    <location>
        <begin position="14"/>
        <end position="25"/>
    </location>
</feature>
<sequence length="408" mass="43336">MTDPSPVLADPLGEDDRNPSTDRGTRPPQSPQTTAADSTPPGRKLVSATGLLILACITPLYNAVLAAGAMYDVQWTPNAVRPLYQLQFCAAVIVFWWLCLRVIARTTLNRVSNRQRLLQRGAAVLAGAVGIISAKPPTDVLEGQAGTAVYACVLAWLTLEVCIAHGTPLDTSLRLATTEQRRDTWQLTGQAFMACVNGGAAAGVLVIVLRILDIDGIPVLPGDQVFSPGADQQNALGHSGLGFVLGAIFSVAIEDVVIVAATTALMTAARRPLWQIYTTVCVIEVLLHAYFGLAAIGFILFAAGRVRLFLRHRLLIPLMAGHAALDLLGPLIALPWLYRIPCLLLLTAVAWRLDKHLTRSAEPPDGGEAAAHEPPLRAGEARSPLEAECRAAGAGEADGPEPERQGSS</sequence>
<keyword evidence="2" id="KW-0812">Transmembrane</keyword>
<proteinExistence type="predicted"/>
<evidence type="ECO:0000313" key="3">
    <source>
        <dbReference type="EMBL" id="TQE15811.1"/>
    </source>
</evidence>
<feature type="transmembrane region" description="Helical" evidence="2">
    <location>
        <begin position="51"/>
        <end position="71"/>
    </location>
</feature>
<feature type="transmembrane region" description="Helical" evidence="2">
    <location>
        <begin position="241"/>
        <end position="265"/>
    </location>
</feature>
<feature type="transmembrane region" description="Helical" evidence="2">
    <location>
        <begin position="191"/>
        <end position="212"/>
    </location>
</feature>
<evidence type="ECO:0000256" key="1">
    <source>
        <dbReference type="SAM" id="MobiDB-lite"/>
    </source>
</evidence>
<evidence type="ECO:0000313" key="4">
    <source>
        <dbReference type="Proteomes" id="UP000318720"/>
    </source>
</evidence>
<name>A0AAE8VTQ1_9ACTN</name>
<dbReference type="AlphaFoldDB" id="A0AAE8VTQ1"/>
<protein>
    <submittedName>
        <fullName evidence="3">Uncharacterized protein</fullName>
    </submittedName>
</protein>
<gene>
    <name evidence="3" type="ORF">Sipo8835_44430</name>
</gene>
<keyword evidence="2" id="KW-0472">Membrane</keyword>
<dbReference type="RefSeq" id="WP_141586339.1">
    <property type="nucleotide sequence ID" value="NZ_SPAZ01000362.1"/>
</dbReference>